<evidence type="ECO:0000313" key="1">
    <source>
        <dbReference type="EMBL" id="KOC68224.1"/>
    </source>
</evidence>
<dbReference type="EMBL" id="KQ414617">
    <property type="protein sequence ID" value="KOC68224.1"/>
    <property type="molecule type" value="Genomic_DNA"/>
</dbReference>
<dbReference type="Gene3D" id="3.30.60.20">
    <property type="match status" value="1"/>
</dbReference>
<sequence>MHNSQERLCSVIIVLCKITHFYIPYAEGTHEEVLMLKGTLSPYLDTHDEEESSYVTLSNGPYVYVAESANTEPKNNHVLIDVYFLTPILCKHCEDYVWGTGKVGVKCKDIEAPRLRAEVMGNGVYRHVAMGNSGFPG</sequence>
<dbReference type="InterPro" id="IPR046349">
    <property type="entry name" value="C1-like_sf"/>
</dbReference>
<dbReference type="AlphaFoldDB" id="A0A0L7RBI2"/>
<protein>
    <recommendedName>
        <fullName evidence="3">Phorbol-ester/DAG-type domain-containing protein</fullName>
    </recommendedName>
</protein>
<accession>A0A0L7RBI2</accession>
<proteinExistence type="predicted"/>
<evidence type="ECO:0008006" key="3">
    <source>
        <dbReference type="Google" id="ProtNLM"/>
    </source>
</evidence>
<keyword evidence="2" id="KW-1185">Reference proteome</keyword>
<dbReference type="Proteomes" id="UP000053825">
    <property type="component" value="Unassembled WGS sequence"/>
</dbReference>
<evidence type="ECO:0000313" key="2">
    <source>
        <dbReference type="Proteomes" id="UP000053825"/>
    </source>
</evidence>
<organism evidence="1 2">
    <name type="scientific">Habropoda laboriosa</name>
    <dbReference type="NCBI Taxonomy" id="597456"/>
    <lineage>
        <taxon>Eukaryota</taxon>
        <taxon>Metazoa</taxon>
        <taxon>Ecdysozoa</taxon>
        <taxon>Arthropoda</taxon>
        <taxon>Hexapoda</taxon>
        <taxon>Insecta</taxon>
        <taxon>Pterygota</taxon>
        <taxon>Neoptera</taxon>
        <taxon>Endopterygota</taxon>
        <taxon>Hymenoptera</taxon>
        <taxon>Apocrita</taxon>
        <taxon>Aculeata</taxon>
        <taxon>Apoidea</taxon>
        <taxon>Anthophila</taxon>
        <taxon>Apidae</taxon>
        <taxon>Habropoda</taxon>
    </lineage>
</organism>
<gene>
    <name evidence="1" type="ORF">WH47_03382</name>
</gene>
<dbReference type="SUPFAM" id="SSF57889">
    <property type="entry name" value="Cysteine-rich domain"/>
    <property type="match status" value="1"/>
</dbReference>
<dbReference type="OrthoDB" id="7698327at2759"/>
<reference evidence="1 2" key="1">
    <citation type="submission" date="2015-07" db="EMBL/GenBank/DDBJ databases">
        <title>The genome of Habropoda laboriosa.</title>
        <authorList>
            <person name="Pan H."/>
            <person name="Kapheim K."/>
        </authorList>
    </citation>
    <scope>NUCLEOTIDE SEQUENCE [LARGE SCALE GENOMIC DNA]</scope>
    <source>
        <strain evidence="1">0110345459</strain>
    </source>
</reference>
<name>A0A0L7RBI2_9HYME</name>